<dbReference type="Proteomes" id="UP000182836">
    <property type="component" value="Unassembled WGS sequence"/>
</dbReference>
<sequence>MYFVYSTFLSQKVLFIMINFKLQIKDGDVLCNNEKEREIT</sequence>
<evidence type="ECO:0000313" key="1">
    <source>
        <dbReference type="EMBL" id="SDK43168.1"/>
    </source>
</evidence>
<reference evidence="1 2" key="1">
    <citation type="submission" date="2016-10" db="EMBL/GenBank/DDBJ databases">
        <authorList>
            <person name="de Groot N.N."/>
        </authorList>
    </citation>
    <scope>NUCLEOTIDE SEQUENCE [LARGE SCALE GENOMIC DNA]</scope>
    <source>
        <strain evidence="1 2">DSM 2895</strain>
    </source>
</reference>
<name>A0A1G9BUL1_ANEMI</name>
<proteinExistence type="predicted"/>
<protein>
    <submittedName>
        <fullName evidence="1">Uncharacterized protein</fullName>
    </submittedName>
</protein>
<organism evidence="1 2">
    <name type="scientific">Aneurinibacillus migulanus</name>
    <name type="common">Bacillus migulanus</name>
    <dbReference type="NCBI Taxonomy" id="47500"/>
    <lineage>
        <taxon>Bacteria</taxon>
        <taxon>Bacillati</taxon>
        <taxon>Bacillota</taxon>
        <taxon>Bacilli</taxon>
        <taxon>Bacillales</taxon>
        <taxon>Paenibacillaceae</taxon>
        <taxon>Aneurinibacillus group</taxon>
        <taxon>Aneurinibacillus</taxon>
    </lineage>
</organism>
<dbReference type="AlphaFoldDB" id="A0A1G9BUL1"/>
<evidence type="ECO:0000313" key="2">
    <source>
        <dbReference type="Proteomes" id="UP000182836"/>
    </source>
</evidence>
<accession>A0A1G9BUL1</accession>
<gene>
    <name evidence="1" type="ORF">SAMN04487909_15510</name>
</gene>
<dbReference type="EMBL" id="FNED01000055">
    <property type="protein sequence ID" value="SDK43168.1"/>
    <property type="molecule type" value="Genomic_DNA"/>
</dbReference>